<dbReference type="GO" id="GO:0003700">
    <property type="term" value="F:DNA-binding transcription factor activity"/>
    <property type="evidence" value="ECO:0007669"/>
    <property type="project" value="InterPro"/>
</dbReference>
<dbReference type="SUPFAM" id="SSF53850">
    <property type="entry name" value="Periplasmic binding protein-like II"/>
    <property type="match status" value="1"/>
</dbReference>
<proteinExistence type="inferred from homology"/>
<evidence type="ECO:0000256" key="4">
    <source>
        <dbReference type="ARBA" id="ARBA00023163"/>
    </source>
</evidence>
<evidence type="ECO:0000256" key="2">
    <source>
        <dbReference type="ARBA" id="ARBA00023015"/>
    </source>
</evidence>
<dbReference type="PANTHER" id="PTHR30537">
    <property type="entry name" value="HTH-TYPE TRANSCRIPTIONAL REGULATOR"/>
    <property type="match status" value="1"/>
</dbReference>
<dbReference type="InterPro" id="IPR036390">
    <property type="entry name" value="WH_DNA-bd_sf"/>
</dbReference>
<comment type="similarity">
    <text evidence="1">Belongs to the LysR transcriptional regulatory family.</text>
</comment>
<feature type="domain" description="HTH lysR-type" evidence="5">
    <location>
        <begin position="1"/>
        <end position="57"/>
    </location>
</feature>
<dbReference type="InterPro" id="IPR058163">
    <property type="entry name" value="LysR-type_TF_proteobact-type"/>
</dbReference>
<dbReference type="PROSITE" id="PS50931">
    <property type="entry name" value="HTH_LYSR"/>
    <property type="match status" value="1"/>
</dbReference>
<dbReference type="Pfam" id="PF03466">
    <property type="entry name" value="LysR_substrate"/>
    <property type="match status" value="1"/>
</dbReference>
<dbReference type="HOGENOM" id="CLU_039613_16_2_6"/>
<evidence type="ECO:0000256" key="3">
    <source>
        <dbReference type="ARBA" id="ARBA00023125"/>
    </source>
</evidence>
<reference evidence="6 7" key="1">
    <citation type="journal article" date="2005" name="Nucleic Acids Res.">
        <title>Genomic blueprint of Hahella chejuensis, a marine microbe producing an algicidal agent.</title>
        <authorList>
            <person name="Jeong H."/>
            <person name="Yim J.H."/>
            <person name="Lee C."/>
            <person name="Choi S.-H."/>
            <person name="Park Y.K."/>
            <person name="Yoon S.H."/>
            <person name="Hur C.-G."/>
            <person name="Kang H.-Y."/>
            <person name="Kim D."/>
            <person name="Lee H.H."/>
            <person name="Park K.H."/>
            <person name="Park S.-H."/>
            <person name="Park H.-S."/>
            <person name="Lee H.K."/>
            <person name="Oh T.K."/>
            <person name="Kim J.F."/>
        </authorList>
    </citation>
    <scope>NUCLEOTIDE SEQUENCE [LARGE SCALE GENOMIC DNA]</scope>
    <source>
        <strain evidence="6 7">KCTC 2396</strain>
    </source>
</reference>
<keyword evidence="4" id="KW-0804">Transcription</keyword>
<dbReference type="InterPro" id="IPR000847">
    <property type="entry name" value="LysR_HTH_N"/>
</dbReference>
<keyword evidence="7" id="KW-1185">Reference proteome</keyword>
<dbReference type="SUPFAM" id="SSF46785">
    <property type="entry name" value="Winged helix' DNA-binding domain"/>
    <property type="match status" value="1"/>
</dbReference>
<dbReference type="PANTHER" id="PTHR30537:SF5">
    <property type="entry name" value="HTH-TYPE TRANSCRIPTIONAL ACTIVATOR TTDR-RELATED"/>
    <property type="match status" value="1"/>
</dbReference>
<dbReference type="Pfam" id="PF00126">
    <property type="entry name" value="HTH_1"/>
    <property type="match status" value="1"/>
</dbReference>
<dbReference type="GO" id="GO:0006351">
    <property type="term" value="P:DNA-templated transcription"/>
    <property type="evidence" value="ECO:0007669"/>
    <property type="project" value="TreeGrafter"/>
</dbReference>
<dbReference type="Gene3D" id="1.10.10.10">
    <property type="entry name" value="Winged helix-like DNA-binding domain superfamily/Winged helix DNA-binding domain"/>
    <property type="match status" value="1"/>
</dbReference>
<dbReference type="STRING" id="349521.HCH_04256"/>
<dbReference type="GO" id="GO:0043565">
    <property type="term" value="F:sequence-specific DNA binding"/>
    <property type="evidence" value="ECO:0007669"/>
    <property type="project" value="TreeGrafter"/>
</dbReference>
<evidence type="ECO:0000313" key="6">
    <source>
        <dbReference type="EMBL" id="ABC30963.1"/>
    </source>
</evidence>
<dbReference type="InterPro" id="IPR005119">
    <property type="entry name" value="LysR_subst-bd"/>
</dbReference>
<protein>
    <submittedName>
        <fullName evidence="6">Transcriptional regulator</fullName>
    </submittedName>
</protein>
<name>Q2SEG1_HAHCH</name>
<accession>Q2SEG1</accession>
<dbReference type="EMBL" id="CP000155">
    <property type="protein sequence ID" value="ABC30963.1"/>
    <property type="molecule type" value="Genomic_DNA"/>
</dbReference>
<dbReference type="KEGG" id="hch:HCH_04256"/>
<gene>
    <name evidence="6" type="ordered locus">HCH_04256</name>
</gene>
<keyword evidence="2" id="KW-0805">Transcription regulation</keyword>
<dbReference type="CDD" id="cd08422">
    <property type="entry name" value="PBP2_CrgA_like"/>
    <property type="match status" value="1"/>
</dbReference>
<sequence length="309" mass="34630">MLDDLALFIKVAELGGFSIAAAATGVPAPTLTRRVQKLEAELGCQLLHRSARRLQLTAAGQKVFDESYLHLSCLDKQMALIKKDISAEEGEIRVLAPVNLANGPLRPLWGDFMSRYPNIQLTLQLNNKVEDFTGSQAELAVRVGPLANSALRQRRLGSIRTVLVATPDTAAQIEAQGADLNPAELERWPWVASVSESMRRLRHRRTGEMVNIDWRPRAHINDLSLAVDILKACGGWMLCPVSLVWEDLQRGDLRQILSDWEGANREVHVVWNDRNILLRRTQLLLDFLTEETRRIPSLLGELPDIEIMG</sequence>
<dbReference type="Gene3D" id="3.40.190.290">
    <property type="match status" value="1"/>
</dbReference>
<evidence type="ECO:0000259" key="5">
    <source>
        <dbReference type="PROSITE" id="PS50931"/>
    </source>
</evidence>
<evidence type="ECO:0000256" key="1">
    <source>
        <dbReference type="ARBA" id="ARBA00009437"/>
    </source>
</evidence>
<dbReference type="eggNOG" id="COG0583">
    <property type="taxonomic scope" value="Bacteria"/>
</dbReference>
<dbReference type="RefSeq" id="WP_011398030.1">
    <property type="nucleotide sequence ID" value="NC_007645.1"/>
</dbReference>
<dbReference type="Proteomes" id="UP000000238">
    <property type="component" value="Chromosome"/>
</dbReference>
<keyword evidence="3" id="KW-0238">DNA-binding</keyword>
<dbReference type="AlphaFoldDB" id="Q2SEG1"/>
<dbReference type="OrthoDB" id="9815676at2"/>
<organism evidence="6 7">
    <name type="scientific">Hahella chejuensis (strain KCTC 2396)</name>
    <dbReference type="NCBI Taxonomy" id="349521"/>
    <lineage>
        <taxon>Bacteria</taxon>
        <taxon>Pseudomonadati</taxon>
        <taxon>Pseudomonadota</taxon>
        <taxon>Gammaproteobacteria</taxon>
        <taxon>Oceanospirillales</taxon>
        <taxon>Hahellaceae</taxon>
        <taxon>Hahella</taxon>
    </lineage>
</organism>
<evidence type="ECO:0000313" key="7">
    <source>
        <dbReference type="Proteomes" id="UP000000238"/>
    </source>
</evidence>
<dbReference type="FunFam" id="1.10.10.10:FF:000001">
    <property type="entry name" value="LysR family transcriptional regulator"/>
    <property type="match status" value="1"/>
</dbReference>
<dbReference type="InterPro" id="IPR036388">
    <property type="entry name" value="WH-like_DNA-bd_sf"/>
</dbReference>